<dbReference type="PANTHER" id="PTHR33048">
    <property type="entry name" value="PTH11-LIKE INTEGRAL MEMBRANE PROTEIN (AFU_ORTHOLOGUE AFUA_5G11245)"/>
    <property type="match status" value="1"/>
</dbReference>
<feature type="transmembrane region" description="Helical" evidence="6">
    <location>
        <begin position="127"/>
        <end position="149"/>
    </location>
</feature>
<dbReference type="HOGENOM" id="CLU_028200_14_1_1"/>
<comment type="similarity">
    <text evidence="5">Belongs to the SAT4 family.</text>
</comment>
<evidence type="ECO:0000256" key="3">
    <source>
        <dbReference type="ARBA" id="ARBA00022989"/>
    </source>
</evidence>
<proteinExistence type="inferred from homology"/>
<evidence type="ECO:0000256" key="4">
    <source>
        <dbReference type="ARBA" id="ARBA00023136"/>
    </source>
</evidence>
<reference evidence="8 9" key="2">
    <citation type="journal article" date="2013" name="PLoS Genet.">
        <title>Comparative genome structure, secondary metabolite, and effector coding capacity across Cochliobolus pathogens.</title>
        <authorList>
            <person name="Condon B.J."/>
            <person name="Leng Y."/>
            <person name="Wu D."/>
            <person name="Bushley K.E."/>
            <person name="Ohm R.A."/>
            <person name="Otillar R."/>
            <person name="Martin J."/>
            <person name="Schackwitz W."/>
            <person name="Grimwood J."/>
            <person name="MohdZainudin N."/>
            <person name="Xue C."/>
            <person name="Wang R."/>
            <person name="Manning V.A."/>
            <person name="Dhillon B."/>
            <person name="Tu Z.J."/>
            <person name="Steffenson B.J."/>
            <person name="Salamov A."/>
            <person name="Sun H."/>
            <person name="Lowry S."/>
            <person name="LaButti K."/>
            <person name="Han J."/>
            <person name="Copeland A."/>
            <person name="Lindquist E."/>
            <person name="Barry K."/>
            <person name="Schmutz J."/>
            <person name="Baker S.E."/>
            <person name="Ciuffetti L.M."/>
            <person name="Grigoriev I.V."/>
            <person name="Zhong S."/>
            <person name="Turgeon B.G."/>
        </authorList>
    </citation>
    <scope>NUCLEOTIDE SEQUENCE [LARGE SCALE GENOMIC DNA]</scope>
    <source>
        <strain evidence="9">28A</strain>
    </source>
</reference>
<evidence type="ECO:0000256" key="2">
    <source>
        <dbReference type="ARBA" id="ARBA00022692"/>
    </source>
</evidence>
<feature type="transmembrane region" description="Helical" evidence="6">
    <location>
        <begin position="43"/>
        <end position="68"/>
    </location>
</feature>
<sequence>MYHNYSKDMMIGLAIAFAILPFAFVCLRLWAKRISKRLGWDDVLTVAALAVCVTCCFLQLATAIHGYLGSHQPLDAQGRPIMDDLGLIFFEETKFAINMISIIGLGLVKSSILILYKNIFNVRKFRLFVYAALAYVIGWTISFSFSHLFTCYPITVFIEPYYGNSCVKTVPMFLALLTGDLVWVSINIMTRADCSKYYTDVFADLVILILPIPMVMSVRMERKKKVAVIVMLSLGAAVCAISITRVVATYSIAEEYIKHPDDVIYYTAPVFFWTNIELSLGLVCACLPTLRPIWFYFYPREETRSGYGYGHSYGLGYSGRGYGSSGLHGTTKHSSSSGKLTRKPYQEIDELELTKMSEDAVHITPEDASAISRNRMTKQLTIHQALA</sequence>
<evidence type="ECO:0000259" key="7">
    <source>
        <dbReference type="Pfam" id="PF20684"/>
    </source>
</evidence>
<dbReference type="Pfam" id="PF20684">
    <property type="entry name" value="Fung_rhodopsin"/>
    <property type="match status" value="2"/>
</dbReference>
<gene>
    <name evidence="8" type="ORF">SETTUDRAFT_24708</name>
</gene>
<feature type="transmembrane region" description="Helical" evidence="6">
    <location>
        <begin position="12"/>
        <end position="31"/>
    </location>
</feature>
<feature type="transmembrane region" description="Helical" evidence="6">
    <location>
        <begin position="95"/>
        <end position="115"/>
    </location>
</feature>
<feature type="transmembrane region" description="Helical" evidence="6">
    <location>
        <begin position="226"/>
        <end position="248"/>
    </location>
</feature>
<dbReference type="GO" id="GO:0016020">
    <property type="term" value="C:membrane"/>
    <property type="evidence" value="ECO:0007669"/>
    <property type="project" value="UniProtKB-SubCell"/>
</dbReference>
<evidence type="ECO:0000256" key="6">
    <source>
        <dbReference type="SAM" id="Phobius"/>
    </source>
</evidence>
<dbReference type="Proteomes" id="UP000016935">
    <property type="component" value="Unassembled WGS sequence"/>
</dbReference>
<feature type="transmembrane region" description="Helical" evidence="6">
    <location>
        <begin position="169"/>
        <end position="189"/>
    </location>
</feature>
<feature type="domain" description="Rhodopsin" evidence="7">
    <location>
        <begin position="27"/>
        <end position="175"/>
    </location>
</feature>
<reference evidence="8 9" key="1">
    <citation type="journal article" date="2012" name="PLoS Pathog.">
        <title>Diverse lifestyles and strategies of plant pathogenesis encoded in the genomes of eighteen Dothideomycetes fungi.</title>
        <authorList>
            <person name="Ohm R.A."/>
            <person name="Feau N."/>
            <person name="Henrissat B."/>
            <person name="Schoch C.L."/>
            <person name="Horwitz B.A."/>
            <person name="Barry K.W."/>
            <person name="Condon B.J."/>
            <person name="Copeland A.C."/>
            <person name="Dhillon B."/>
            <person name="Glaser F."/>
            <person name="Hesse C.N."/>
            <person name="Kosti I."/>
            <person name="LaButti K."/>
            <person name="Lindquist E.A."/>
            <person name="Lucas S."/>
            <person name="Salamov A.A."/>
            <person name="Bradshaw R.E."/>
            <person name="Ciuffetti L."/>
            <person name="Hamelin R.C."/>
            <person name="Kema G.H.J."/>
            <person name="Lawrence C."/>
            <person name="Scott J.A."/>
            <person name="Spatafora J.W."/>
            <person name="Turgeon B.G."/>
            <person name="de Wit P.J.G.M."/>
            <person name="Zhong S."/>
            <person name="Goodwin S.B."/>
            <person name="Grigoriev I.V."/>
        </authorList>
    </citation>
    <scope>NUCLEOTIDE SEQUENCE [LARGE SCALE GENOMIC DNA]</scope>
    <source>
        <strain evidence="9">28A</strain>
    </source>
</reference>
<keyword evidence="3 6" id="KW-1133">Transmembrane helix</keyword>
<keyword evidence="9" id="KW-1185">Reference proteome</keyword>
<feature type="domain" description="Rhodopsin" evidence="7">
    <location>
        <begin position="199"/>
        <end position="293"/>
    </location>
</feature>
<dbReference type="RefSeq" id="XP_008031228.1">
    <property type="nucleotide sequence ID" value="XM_008033037.1"/>
</dbReference>
<dbReference type="EMBL" id="KB908877">
    <property type="protein sequence ID" value="EOA81208.1"/>
    <property type="molecule type" value="Genomic_DNA"/>
</dbReference>
<dbReference type="InterPro" id="IPR049326">
    <property type="entry name" value="Rhodopsin_dom_fungi"/>
</dbReference>
<protein>
    <recommendedName>
        <fullName evidence="7">Rhodopsin domain-containing protein</fullName>
    </recommendedName>
</protein>
<dbReference type="OrthoDB" id="5391602at2759"/>
<evidence type="ECO:0000313" key="9">
    <source>
        <dbReference type="Proteomes" id="UP000016935"/>
    </source>
</evidence>
<organism evidence="8 9">
    <name type="scientific">Exserohilum turcicum (strain 28A)</name>
    <name type="common">Northern leaf blight fungus</name>
    <name type="synonym">Setosphaeria turcica</name>
    <dbReference type="NCBI Taxonomy" id="671987"/>
    <lineage>
        <taxon>Eukaryota</taxon>
        <taxon>Fungi</taxon>
        <taxon>Dikarya</taxon>
        <taxon>Ascomycota</taxon>
        <taxon>Pezizomycotina</taxon>
        <taxon>Dothideomycetes</taxon>
        <taxon>Pleosporomycetidae</taxon>
        <taxon>Pleosporales</taxon>
        <taxon>Pleosporineae</taxon>
        <taxon>Pleosporaceae</taxon>
        <taxon>Exserohilum</taxon>
    </lineage>
</organism>
<evidence type="ECO:0000313" key="8">
    <source>
        <dbReference type="EMBL" id="EOA81208.1"/>
    </source>
</evidence>
<dbReference type="GeneID" id="19402826"/>
<evidence type="ECO:0000256" key="1">
    <source>
        <dbReference type="ARBA" id="ARBA00004141"/>
    </source>
</evidence>
<keyword evidence="2 6" id="KW-0812">Transmembrane</keyword>
<accession>R0JIP2</accession>
<dbReference type="AlphaFoldDB" id="R0JIP2"/>
<evidence type="ECO:0000256" key="5">
    <source>
        <dbReference type="ARBA" id="ARBA00038359"/>
    </source>
</evidence>
<dbReference type="InterPro" id="IPR052337">
    <property type="entry name" value="SAT4-like"/>
</dbReference>
<keyword evidence="4 6" id="KW-0472">Membrane</keyword>
<name>R0JIP2_EXST2</name>
<dbReference type="eggNOG" id="ENOG502SHMA">
    <property type="taxonomic scope" value="Eukaryota"/>
</dbReference>
<comment type="subcellular location">
    <subcellularLocation>
        <location evidence="1">Membrane</location>
        <topology evidence="1">Multi-pass membrane protein</topology>
    </subcellularLocation>
</comment>
<dbReference type="PANTHER" id="PTHR33048:SF134">
    <property type="entry name" value="INTEGRAL MEMBRANE PROTEIN"/>
    <property type="match status" value="1"/>
</dbReference>